<protein>
    <submittedName>
        <fullName evidence="1">Uncharacterized protein</fullName>
    </submittedName>
</protein>
<organism evidence="1">
    <name type="scientific">marine metagenome</name>
    <dbReference type="NCBI Taxonomy" id="408172"/>
    <lineage>
        <taxon>unclassified sequences</taxon>
        <taxon>metagenomes</taxon>
        <taxon>ecological metagenomes</taxon>
    </lineage>
</organism>
<feature type="non-terminal residue" evidence="1">
    <location>
        <position position="1"/>
    </location>
</feature>
<dbReference type="EMBL" id="UINC01067338">
    <property type="protein sequence ID" value="SVB98914.1"/>
    <property type="molecule type" value="Genomic_DNA"/>
</dbReference>
<sequence>VGCELNLLDRSKGGSSADPVLLELPDGRIRIQSPVYSLPLAYVSRRESKIYVAYESRIGVSVLLAAHISVSSGLWRIPLLGDDVGVPIDAGDAEREFVEHDIREWDPEMLPIEGDYRVQKGAPTLREVSLHCVPVLPEKGWVSGGPWSIMGCDGVADQLCREVFASIGQGR</sequence>
<evidence type="ECO:0000313" key="1">
    <source>
        <dbReference type="EMBL" id="SVB98914.1"/>
    </source>
</evidence>
<accession>A0A382IGS1</accession>
<name>A0A382IGS1_9ZZZZ</name>
<proteinExistence type="predicted"/>
<feature type="non-terminal residue" evidence="1">
    <location>
        <position position="171"/>
    </location>
</feature>
<dbReference type="AlphaFoldDB" id="A0A382IGS1"/>
<gene>
    <name evidence="1" type="ORF">METZ01_LOCUS251768</name>
</gene>
<reference evidence="1" key="1">
    <citation type="submission" date="2018-05" db="EMBL/GenBank/DDBJ databases">
        <authorList>
            <person name="Lanie J.A."/>
            <person name="Ng W.-L."/>
            <person name="Kazmierczak K.M."/>
            <person name="Andrzejewski T.M."/>
            <person name="Davidsen T.M."/>
            <person name="Wayne K.J."/>
            <person name="Tettelin H."/>
            <person name="Glass J.I."/>
            <person name="Rusch D."/>
            <person name="Podicherti R."/>
            <person name="Tsui H.-C.T."/>
            <person name="Winkler M.E."/>
        </authorList>
    </citation>
    <scope>NUCLEOTIDE SEQUENCE</scope>
</reference>